<dbReference type="GO" id="GO:0046872">
    <property type="term" value="F:metal ion binding"/>
    <property type="evidence" value="ECO:0007669"/>
    <property type="project" value="UniProtKB-KW"/>
</dbReference>
<dbReference type="STRING" id="159291.SAMN05920897_104188"/>
<gene>
    <name evidence="10" type="ORF">SAMN05920897_104188</name>
</gene>
<accession>A0A1N6QIJ3</accession>
<evidence type="ECO:0000313" key="11">
    <source>
        <dbReference type="Proteomes" id="UP000186400"/>
    </source>
</evidence>
<evidence type="ECO:0000259" key="9">
    <source>
        <dbReference type="Pfam" id="PF00857"/>
    </source>
</evidence>
<dbReference type="InterPro" id="IPR000868">
    <property type="entry name" value="Isochorismatase-like_dom"/>
</dbReference>
<evidence type="ECO:0000256" key="5">
    <source>
        <dbReference type="ARBA" id="ARBA00037900"/>
    </source>
</evidence>
<comment type="pathway">
    <text evidence="5">Cofactor biosynthesis; nicotinate biosynthesis; nicotinate from nicotinamide: step 1/1.</text>
</comment>
<name>A0A1N6QIJ3_9SPIO</name>
<evidence type="ECO:0000256" key="1">
    <source>
        <dbReference type="ARBA" id="ARBA00006336"/>
    </source>
</evidence>
<protein>
    <recommendedName>
        <fullName evidence="8">Nicotinamidase</fullName>
        <ecNumber evidence="6">3.5.1.19</ecNumber>
    </recommendedName>
    <alternativeName>
        <fullName evidence="7">Nicotinamide deamidase</fullName>
    </alternativeName>
</protein>
<dbReference type="InterPro" id="IPR036380">
    <property type="entry name" value="Isochorismatase-like_sf"/>
</dbReference>
<dbReference type="CDD" id="cd01011">
    <property type="entry name" value="nicotinamidase"/>
    <property type="match status" value="1"/>
</dbReference>
<dbReference type="SUPFAM" id="SSF52499">
    <property type="entry name" value="Isochorismatase-like hydrolases"/>
    <property type="match status" value="1"/>
</dbReference>
<keyword evidence="11" id="KW-1185">Reference proteome</keyword>
<comment type="similarity">
    <text evidence="1">Belongs to the isochorismatase family.</text>
</comment>
<reference evidence="10 11" key="1">
    <citation type="submission" date="2017-01" db="EMBL/GenBank/DDBJ databases">
        <authorList>
            <person name="Mah S.A."/>
            <person name="Swanson W.J."/>
            <person name="Moy G.W."/>
            <person name="Vacquier V.D."/>
        </authorList>
    </citation>
    <scope>NUCLEOTIDE SEQUENCE [LARGE SCALE GENOMIC DNA]</scope>
    <source>
        <strain evidence="10 11">ASpG1</strain>
    </source>
</reference>
<dbReference type="GO" id="GO:0008936">
    <property type="term" value="F:nicotinamidase activity"/>
    <property type="evidence" value="ECO:0007669"/>
    <property type="project" value="UniProtKB-EC"/>
</dbReference>
<dbReference type="PANTHER" id="PTHR11080">
    <property type="entry name" value="PYRAZINAMIDASE/NICOTINAMIDASE"/>
    <property type="match status" value="1"/>
</dbReference>
<evidence type="ECO:0000256" key="7">
    <source>
        <dbReference type="ARBA" id="ARBA00043224"/>
    </source>
</evidence>
<evidence type="ECO:0000256" key="2">
    <source>
        <dbReference type="ARBA" id="ARBA00022642"/>
    </source>
</evidence>
<dbReference type="GO" id="GO:0019363">
    <property type="term" value="P:pyridine nucleotide biosynthetic process"/>
    <property type="evidence" value="ECO:0007669"/>
    <property type="project" value="UniProtKB-KW"/>
</dbReference>
<proteinExistence type="inferred from homology"/>
<evidence type="ECO:0000256" key="6">
    <source>
        <dbReference type="ARBA" id="ARBA00039017"/>
    </source>
</evidence>
<dbReference type="PANTHER" id="PTHR11080:SF2">
    <property type="entry name" value="LD05707P"/>
    <property type="match status" value="1"/>
</dbReference>
<dbReference type="OrthoDB" id="9796485at2"/>
<dbReference type="InterPro" id="IPR052347">
    <property type="entry name" value="Isochorismatase_Nicotinamidase"/>
</dbReference>
<dbReference type="Gene3D" id="3.40.50.850">
    <property type="entry name" value="Isochorismatase-like"/>
    <property type="match status" value="1"/>
</dbReference>
<organism evidence="10 11">
    <name type="scientific">Alkalispirochaeta americana</name>
    <dbReference type="NCBI Taxonomy" id="159291"/>
    <lineage>
        <taxon>Bacteria</taxon>
        <taxon>Pseudomonadati</taxon>
        <taxon>Spirochaetota</taxon>
        <taxon>Spirochaetia</taxon>
        <taxon>Spirochaetales</taxon>
        <taxon>Spirochaetaceae</taxon>
        <taxon>Alkalispirochaeta</taxon>
    </lineage>
</organism>
<dbReference type="RefSeq" id="WP_076488136.1">
    <property type="nucleotide sequence ID" value="NZ_FTMS01000004.1"/>
</dbReference>
<evidence type="ECO:0000256" key="3">
    <source>
        <dbReference type="ARBA" id="ARBA00022723"/>
    </source>
</evidence>
<dbReference type="FunFam" id="3.40.50.850:FF:000006">
    <property type="entry name" value="Bifunctional pyrazinamidase/nicotinamidase"/>
    <property type="match status" value="1"/>
</dbReference>
<keyword evidence="2" id="KW-0662">Pyridine nucleotide biosynthesis</keyword>
<evidence type="ECO:0000256" key="4">
    <source>
        <dbReference type="ARBA" id="ARBA00022801"/>
    </source>
</evidence>
<keyword evidence="3" id="KW-0479">Metal-binding</keyword>
<dbReference type="EC" id="3.5.1.19" evidence="6"/>
<evidence type="ECO:0000256" key="8">
    <source>
        <dbReference type="ARBA" id="ARBA00072277"/>
    </source>
</evidence>
<dbReference type="Pfam" id="PF00857">
    <property type="entry name" value="Isochorismatase"/>
    <property type="match status" value="1"/>
</dbReference>
<keyword evidence="4" id="KW-0378">Hydrolase</keyword>
<dbReference type="AlphaFoldDB" id="A0A1N6QIJ3"/>
<feature type="domain" description="Isochorismatase-like" evidence="9">
    <location>
        <begin position="3"/>
        <end position="174"/>
    </location>
</feature>
<dbReference type="Proteomes" id="UP000186400">
    <property type="component" value="Unassembled WGS sequence"/>
</dbReference>
<evidence type="ECO:0000313" key="10">
    <source>
        <dbReference type="EMBL" id="SIQ16387.1"/>
    </source>
</evidence>
<sequence length="203" mass="21722">MDALLVVDVQNDFLPGGALAVPRGDRVIPVINRIMPHFSLVIATQDWHPADHGSFASNHSGRSPGEVIQLEGLQQILWPDHCVQNTPGASFASGLDVAGFHGVVRKGSDPRVDSYSGFFDNGGTRATGLERILRDRAVTRVIVCGLAQDYCVKFTALDALRLGFETVVVEDGTLPVEVSPGDGDRALQEVLDAGGTLVEHGVW</sequence>
<dbReference type="EMBL" id="FTMS01000004">
    <property type="protein sequence ID" value="SIQ16387.1"/>
    <property type="molecule type" value="Genomic_DNA"/>
</dbReference>
<dbReference type="NCBIfam" id="NF008623">
    <property type="entry name" value="PRK11609.1"/>
    <property type="match status" value="1"/>
</dbReference>